<organism evidence="1 2">
    <name type="scientific">Vermiconidia calcicola</name>
    <dbReference type="NCBI Taxonomy" id="1690605"/>
    <lineage>
        <taxon>Eukaryota</taxon>
        <taxon>Fungi</taxon>
        <taxon>Dikarya</taxon>
        <taxon>Ascomycota</taxon>
        <taxon>Pezizomycotina</taxon>
        <taxon>Dothideomycetes</taxon>
        <taxon>Dothideomycetidae</taxon>
        <taxon>Mycosphaerellales</taxon>
        <taxon>Extremaceae</taxon>
        <taxon>Vermiconidia</taxon>
    </lineage>
</organism>
<comment type="caution">
    <text evidence="1">The sequence shown here is derived from an EMBL/GenBank/DDBJ whole genome shotgun (WGS) entry which is preliminary data.</text>
</comment>
<protein>
    <submittedName>
        <fullName evidence="1">Uncharacterized protein</fullName>
    </submittedName>
</protein>
<reference evidence="1" key="1">
    <citation type="submission" date="2023-07" db="EMBL/GenBank/DDBJ databases">
        <title>Black Yeasts Isolated from many extreme environments.</title>
        <authorList>
            <person name="Coleine C."/>
            <person name="Stajich J.E."/>
            <person name="Selbmann L."/>
        </authorList>
    </citation>
    <scope>NUCLEOTIDE SEQUENCE</scope>
    <source>
        <strain evidence="1">CCFEE 5714</strain>
    </source>
</reference>
<dbReference type="EMBL" id="JAUTXU010000125">
    <property type="protein sequence ID" value="KAK3705918.1"/>
    <property type="molecule type" value="Genomic_DNA"/>
</dbReference>
<evidence type="ECO:0000313" key="2">
    <source>
        <dbReference type="Proteomes" id="UP001281147"/>
    </source>
</evidence>
<accession>A0ACC3MYQ6</accession>
<name>A0ACC3MYQ6_9PEZI</name>
<sequence length="622" mass="68368">MAGKPVPTPPKNPEDRVLCIEDIRKQALKKLPKGVAEQRQDEDRLANLASPKGFINSGATEELTIRENTTAYNKYRIRSRVLVDVSKADTSTTCFGQKVSFPLGCSPAGIQAMAHPDGELATSRACAKKGLTMAISSFANYGIKDIREAGLSIGPIKHAMQMYTLKNQEMEKGIIQEAEARGCSAIFLTADSPVLGVRYSEWRNDFRTPDGLGFPVLGWDSERIRRQTHDDSFTNFNDDSHNWTRDIPWLRSVTKMEIWIKGVVTAEDTLKAVDMGCDGIVVSNHGGRQLDGVPATVDALPECVAAAAGRIRIHVDGGIRSGTEIFKALALGAEYCWVGRPTFWGLAYNGQEGVEMMLETYYQEFKRCMQLCGCNSIKDITPACLGIVRSDGPLARLEAGPLIMPVRGKRPAMYNTPQIRNGGFGALQVEAVTNRPLSIARRHLAASQLRMRDIEPDELSSSEWVRFLVMEGQERERWMTDFTRRRRNSNESTSSNDTDRETAHAKAEEARQEAVEAAREETRALAAESSSAAPIAVAAAPVGATPSVSLWARQFDEGGGDTACSARRPRHARRAVTDGIVEAPPTYESAVRARTPPPAYEPRSDDEGPASPRSPMRVRFDV</sequence>
<keyword evidence="2" id="KW-1185">Reference proteome</keyword>
<dbReference type="Proteomes" id="UP001281147">
    <property type="component" value="Unassembled WGS sequence"/>
</dbReference>
<proteinExistence type="predicted"/>
<evidence type="ECO:0000313" key="1">
    <source>
        <dbReference type="EMBL" id="KAK3705918.1"/>
    </source>
</evidence>
<gene>
    <name evidence="1" type="ORF">LTR37_013071</name>
</gene>